<name>A0A6G1H1E2_9PEZI</name>
<dbReference type="EMBL" id="ML977154">
    <property type="protein sequence ID" value="KAF1987036.1"/>
    <property type="molecule type" value="Genomic_DNA"/>
</dbReference>
<protein>
    <recommendedName>
        <fullName evidence="3">Reverse transcriptase Ty1/copia-type domain-containing protein</fullName>
    </recommendedName>
</protein>
<feature type="non-terminal residue" evidence="1">
    <location>
        <position position="68"/>
    </location>
</feature>
<evidence type="ECO:0000313" key="1">
    <source>
        <dbReference type="EMBL" id="KAF1987036.1"/>
    </source>
</evidence>
<reference evidence="1" key="1">
    <citation type="journal article" date="2020" name="Stud. Mycol.">
        <title>101 Dothideomycetes genomes: a test case for predicting lifestyles and emergence of pathogens.</title>
        <authorList>
            <person name="Haridas S."/>
            <person name="Albert R."/>
            <person name="Binder M."/>
            <person name="Bloem J."/>
            <person name="Labutti K."/>
            <person name="Salamov A."/>
            <person name="Andreopoulos B."/>
            <person name="Baker S."/>
            <person name="Barry K."/>
            <person name="Bills G."/>
            <person name="Bluhm B."/>
            <person name="Cannon C."/>
            <person name="Castanera R."/>
            <person name="Culley D."/>
            <person name="Daum C."/>
            <person name="Ezra D."/>
            <person name="Gonzalez J."/>
            <person name="Henrissat B."/>
            <person name="Kuo A."/>
            <person name="Liang C."/>
            <person name="Lipzen A."/>
            <person name="Lutzoni F."/>
            <person name="Magnuson J."/>
            <person name="Mondo S."/>
            <person name="Nolan M."/>
            <person name="Ohm R."/>
            <person name="Pangilinan J."/>
            <person name="Park H.-J."/>
            <person name="Ramirez L."/>
            <person name="Alfaro M."/>
            <person name="Sun H."/>
            <person name="Tritt A."/>
            <person name="Yoshinaga Y."/>
            <person name="Zwiers L.-H."/>
            <person name="Turgeon B."/>
            <person name="Goodwin S."/>
            <person name="Spatafora J."/>
            <person name="Crous P."/>
            <person name="Grigoriev I."/>
        </authorList>
    </citation>
    <scope>NUCLEOTIDE SEQUENCE</scope>
    <source>
        <strain evidence="1">CBS 113979</strain>
    </source>
</reference>
<gene>
    <name evidence="1" type="ORF">K402DRAFT_294512</name>
</gene>
<evidence type="ECO:0008006" key="3">
    <source>
        <dbReference type="Google" id="ProtNLM"/>
    </source>
</evidence>
<keyword evidence="2" id="KW-1185">Reference proteome</keyword>
<evidence type="ECO:0000313" key="2">
    <source>
        <dbReference type="Proteomes" id="UP000800041"/>
    </source>
</evidence>
<sequence>KSFAEAMQRLERKDWRRATDTEMDQHEANGTFELVELPAGRTALDGKWVFKIKRGADNKIVKYKARYV</sequence>
<proteinExistence type="predicted"/>
<dbReference type="Proteomes" id="UP000800041">
    <property type="component" value="Unassembled WGS sequence"/>
</dbReference>
<dbReference type="OrthoDB" id="3693885at2759"/>
<organism evidence="1 2">
    <name type="scientific">Aulographum hederae CBS 113979</name>
    <dbReference type="NCBI Taxonomy" id="1176131"/>
    <lineage>
        <taxon>Eukaryota</taxon>
        <taxon>Fungi</taxon>
        <taxon>Dikarya</taxon>
        <taxon>Ascomycota</taxon>
        <taxon>Pezizomycotina</taxon>
        <taxon>Dothideomycetes</taxon>
        <taxon>Pleosporomycetidae</taxon>
        <taxon>Aulographales</taxon>
        <taxon>Aulographaceae</taxon>
    </lineage>
</organism>
<accession>A0A6G1H1E2</accession>
<feature type="non-terminal residue" evidence="1">
    <location>
        <position position="1"/>
    </location>
</feature>
<dbReference type="AlphaFoldDB" id="A0A6G1H1E2"/>